<keyword evidence="1" id="KW-0472">Membrane</keyword>
<feature type="transmembrane region" description="Helical" evidence="1">
    <location>
        <begin position="66"/>
        <end position="85"/>
    </location>
</feature>
<proteinExistence type="predicted"/>
<evidence type="ECO:0000313" key="2">
    <source>
        <dbReference type="EMBL" id="EFR30485.1"/>
    </source>
</evidence>
<dbReference type="Pfam" id="PF05975">
    <property type="entry name" value="EcsB"/>
    <property type="match status" value="1"/>
</dbReference>
<dbReference type="GO" id="GO:0016020">
    <property type="term" value="C:membrane"/>
    <property type="evidence" value="ECO:0007669"/>
    <property type="project" value="InterPro"/>
</dbReference>
<feature type="transmembrane region" description="Helical" evidence="1">
    <location>
        <begin position="294"/>
        <end position="312"/>
    </location>
</feature>
<dbReference type="Proteomes" id="UP000005990">
    <property type="component" value="Unassembled WGS sequence"/>
</dbReference>
<dbReference type="STRING" id="908337.HMPREF9257_0459"/>
<reference evidence="2 3" key="1">
    <citation type="submission" date="2010-10" db="EMBL/GenBank/DDBJ databases">
        <authorList>
            <person name="Durkin A.S."/>
            <person name="Madupu R."/>
            <person name="Torralba M."/>
            <person name="Gillis M."/>
            <person name="Methe B."/>
            <person name="Sutton G."/>
            <person name="Nelson K.E."/>
        </authorList>
    </citation>
    <scope>NUCLEOTIDE SEQUENCE [LARGE SCALE GENOMIC DNA]</scope>
    <source>
        <strain evidence="2 3">ACS-139-V-Col8</strain>
    </source>
</reference>
<name>E4KRF8_9LACT</name>
<sequence length="421" mass="49713">MTSLEELGKARFKYFIDQVGKYSRLIINDHFSVILMVLLAFGAIYYRDLLGHLQTLQASSLRLPVIIVATGLIGGLFQMGHPMWFTKQADRSYLFAQGQKWHPYWFKWVMSSLFLPFIYLALGSFLVYPFLKLVSPWVHYPVWLFIALVWLMKVADYLMVYLSAFDLGLAYQSRQLGRSAYSIIFTIILFISCLLPKTWDLGMLILPVAITFIYFLWAFQNINYYPMQFDYVVALEAKRQATFYRWVSIFADVPTRTPSIRRLPWVDYLIQPLSKLYPNRFYYLYLRLLVRNSAYASIWLKILIFIAFLLLFTNSSYLLLGLGILSSLMTIIQLLPLIHTYDYHPFQRIYPHHQKRQVQAFQITMLLIFGSQLLAYSLVLCLSHLDHLASLWWIIPVWLLVDLALIYFYVPWWYQKNQTSI</sequence>
<feature type="transmembrane region" description="Helical" evidence="1">
    <location>
        <begin position="201"/>
        <end position="219"/>
    </location>
</feature>
<dbReference type="AlphaFoldDB" id="E4KRF8"/>
<feature type="transmembrane region" description="Helical" evidence="1">
    <location>
        <begin position="360"/>
        <end position="385"/>
    </location>
</feature>
<dbReference type="eggNOG" id="COG4473">
    <property type="taxonomic scope" value="Bacteria"/>
</dbReference>
<feature type="transmembrane region" description="Helical" evidence="1">
    <location>
        <begin position="176"/>
        <end position="195"/>
    </location>
</feature>
<comment type="caution">
    <text evidence="2">The sequence shown here is derived from an EMBL/GenBank/DDBJ whole genome shotgun (WGS) entry which is preliminary data.</text>
</comment>
<feature type="transmembrane region" description="Helical" evidence="1">
    <location>
        <begin position="391"/>
        <end position="410"/>
    </location>
</feature>
<feature type="transmembrane region" description="Helical" evidence="1">
    <location>
        <begin position="25"/>
        <end position="46"/>
    </location>
</feature>
<keyword evidence="3" id="KW-1185">Reference proteome</keyword>
<feature type="transmembrane region" description="Helical" evidence="1">
    <location>
        <begin position="318"/>
        <end position="339"/>
    </location>
</feature>
<dbReference type="RefSeq" id="WP_006419008.1">
    <property type="nucleotide sequence ID" value="NZ_AENN01000018.1"/>
</dbReference>
<dbReference type="EMBL" id="AENN01000018">
    <property type="protein sequence ID" value="EFR30485.1"/>
    <property type="molecule type" value="Genomic_DNA"/>
</dbReference>
<feature type="transmembrane region" description="Helical" evidence="1">
    <location>
        <begin position="140"/>
        <end position="164"/>
    </location>
</feature>
<feature type="transmembrane region" description="Helical" evidence="1">
    <location>
        <begin position="105"/>
        <end position="128"/>
    </location>
</feature>
<dbReference type="InterPro" id="IPR010288">
    <property type="entry name" value="EcsB_ABC"/>
</dbReference>
<keyword evidence="1" id="KW-0812">Transmembrane</keyword>
<gene>
    <name evidence="2" type="ORF">HMPREF9257_0459</name>
</gene>
<evidence type="ECO:0008006" key="4">
    <source>
        <dbReference type="Google" id="ProtNLM"/>
    </source>
</evidence>
<protein>
    <recommendedName>
        <fullName evidence="4">Bacterial ABC transporter protein EcsB</fullName>
    </recommendedName>
</protein>
<evidence type="ECO:0000256" key="1">
    <source>
        <dbReference type="SAM" id="Phobius"/>
    </source>
</evidence>
<evidence type="ECO:0000313" key="3">
    <source>
        <dbReference type="Proteomes" id="UP000005990"/>
    </source>
</evidence>
<keyword evidence="1" id="KW-1133">Transmembrane helix</keyword>
<organism evidence="2 3">
    <name type="scientific">Eremococcus coleocola ACS-139-V-Col8</name>
    <dbReference type="NCBI Taxonomy" id="908337"/>
    <lineage>
        <taxon>Bacteria</taxon>
        <taxon>Bacillati</taxon>
        <taxon>Bacillota</taxon>
        <taxon>Bacilli</taxon>
        <taxon>Lactobacillales</taxon>
        <taxon>Aerococcaceae</taxon>
        <taxon>Eremococcus</taxon>
    </lineage>
</organism>
<accession>E4KRF8</accession>